<comment type="catalytic activity">
    <reaction evidence="1 9">
        <text>UDP-alpha-D-glucose = UDP-alpha-D-galactose</text>
        <dbReference type="Rhea" id="RHEA:22168"/>
        <dbReference type="ChEBI" id="CHEBI:58885"/>
        <dbReference type="ChEBI" id="CHEBI:66914"/>
        <dbReference type="EC" id="5.1.3.2"/>
    </reaction>
</comment>
<dbReference type="EMBL" id="JBHSDY010000001">
    <property type="protein sequence ID" value="MFC4296751.1"/>
    <property type="molecule type" value="Genomic_DNA"/>
</dbReference>
<dbReference type="CDD" id="cd05247">
    <property type="entry name" value="UDP_G4E_1_SDR_e"/>
    <property type="match status" value="1"/>
</dbReference>
<dbReference type="Pfam" id="PF16363">
    <property type="entry name" value="GDP_Man_Dehyd"/>
    <property type="match status" value="1"/>
</dbReference>
<evidence type="ECO:0000259" key="10">
    <source>
        <dbReference type="Pfam" id="PF16363"/>
    </source>
</evidence>
<dbReference type="SUPFAM" id="SSF51735">
    <property type="entry name" value="NAD(P)-binding Rossmann-fold domains"/>
    <property type="match status" value="1"/>
</dbReference>
<keyword evidence="8 9" id="KW-0413">Isomerase</keyword>
<dbReference type="Gene3D" id="3.40.50.720">
    <property type="entry name" value="NAD(P)-binding Rossmann-like Domain"/>
    <property type="match status" value="1"/>
</dbReference>
<accession>A0ABV8RTQ8</accession>
<dbReference type="PANTHER" id="PTHR43725">
    <property type="entry name" value="UDP-GLUCOSE 4-EPIMERASE"/>
    <property type="match status" value="1"/>
</dbReference>
<evidence type="ECO:0000256" key="4">
    <source>
        <dbReference type="ARBA" id="ARBA00007637"/>
    </source>
</evidence>
<dbReference type="Gene3D" id="3.90.25.10">
    <property type="entry name" value="UDP-galactose 4-epimerase, domain 1"/>
    <property type="match status" value="1"/>
</dbReference>
<keyword evidence="9" id="KW-0119">Carbohydrate metabolism</keyword>
<comment type="caution">
    <text evidence="11">The sequence shown here is derived from an EMBL/GenBank/DDBJ whole genome shotgun (WGS) entry which is preliminary data.</text>
</comment>
<comment type="similarity">
    <text evidence="4 9">Belongs to the NAD(P)-dependent epimerase/dehydratase family.</text>
</comment>
<evidence type="ECO:0000313" key="11">
    <source>
        <dbReference type="EMBL" id="MFC4296751.1"/>
    </source>
</evidence>
<gene>
    <name evidence="11" type="primary">galE</name>
    <name evidence="11" type="ORF">ACFO0J_01695</name>
</gene>
<dbReference type="InterPro" id="IPR036291">
    <property type="entry name" value="NAD(P)-bd_dom_sf"/>
</dbReference>
<evidence type="ECO:0000256" key="8">
    <source>
        <dbReference type="ARBA" id="ARBA00023235"/>
    </source>
</evidence>
<comment type="pathway">
    <text evidence="3 9">Carbohydrate metabolism; galactose metabolism.</text>
</comment>
<evidence type="ECO:0000256" key="6">
    <source>
        <dbReference type="ARBA" id="ARBA00018569"/>
    </source>
</evidence>
<dbReference type="EC" id="5.1.3.2" evidence="5 9"/>
<dbReference type="RefSeq" id="WP_376811330.1">
    <property type="nucleotide sequence ID" value="NZ_JBHSDY010000001.1"/>
</dbReference>
<dbReference type="NCBIfam" id="NF007956">
    <property type="entry name" value="PRK10675.1"/>
    <property type="match status" value="1"/>
</dbReference>
<keyword evidence="7 9" id="KW-0520">NAD</keyword>
<reference evidence="12" key="1">
    <citation type="journal article" date="2019" name="Int. J. Syst. Evol. Microbiol.">
        <title>The Global Catalogue of Microorganisms (GCM) 10K type strain sequencing project: providing services to taxonomists for standard genome sequencing and annotation.</title>
        <authorList>
            <consortium name="The Broad Institute Genomics Platform"/>
            <consortium name="The Broad Institute Genome Sequencing Center for Infectious Disease"/>
            <person name="Wu L."/>
            <person name="Ma J."/>
        </authorList>
    </citation>
    <scope>NUCLEOTIDE SEQUENCE [LARGE SCALE GENOMIC DNA]</scope>
    <source>
        <strain evidence="12">CGMCC 1.19029</strain>
    </source>
</reference>
<evidence type="ECO:0000256" key="1">
    <source>
        <dbReference type="ARBA" id="ARBA00000083"/>
    </source>
</evidence>
<dbReference type="InterPro" id="IPR016040">
    <property type="entry name" value="NAD(P)-bd_dom"/>
</dbReference>
<evidence type="ECO:0000256" key="9">
    <source>
        <dbReference type="RuleBase" id="RU366046"/>
    </source>
</evidence>
<dbReference type="NCBIfam" id="TIGR01179">
    <property type="entry name" value="galE"/>
    <property type="match status" value="1"/>
</dbReference>
<evidence type="ECO:0000256" key="2">
    <source>
        <dbReference type="ARBA" id="ARBA00001911"/>
    </source>
</evidence>
<feature type="domain" description="NAD(P)-binding" evidence="10">
    <location>
        <begin position="4"/>
        <end position="323"/>
    </location>
</feature>
<evidence type="ECO:0000256" key="3">
    <source>
        <dbReference type="ARBA" id="ARBA00004947"/>
    </source>
</evidence>
<comment type="subunit">
    <text evidence="9">Homodimer.</text>
</comment>
<evidence type="ECO:0000313" key="12">
    <source>
        <dbReference type="Proteomes" id="UP001595756"/>
    </source>
</evidence>
<keyword evidence="12" id="KW-1185">Reference proteome</keyword>
<protein>
    <recommendedName>
        <fullName evidence="6 9">UDP-glucose 4-epimerase</fullName>
        <ecNumber evidence="5 9">5.1.3.2</ecNumber>
    </recommendedName>
</protein>
<name>A0ABV8RTQ8_9BURK</name>
<organism evidence="11 12">
    <name type="scientific">Castellaniella hirudinis</name>
    <dbReference type="NCBI Taxonomy" id="1144617"/>
    <lineage>
        <taxon>Bacteria</taxon>
        <taxon>Pseudomonadati</taxon>
        <taxon>Pseudomonadota</taxon>
        <taxon>Betaproteobacteria</taxon>
        <taxon>Burkholderiales</taxon>
        <taxon>Alcaligenaceae</taxon>
        <taxon>Castellaniella</taxon>
    </lineage>
</organism>
<proteinExistence type="inferred from homology"/>
<dbReference type="PANTHER" id="PTHR43725:SF47">
    <property type="entry name" value="UDP-GLUCOSE 4-EPIMERASE"/>
    <property type="match status" value="1"/>
</dbReference>
<dbReference type="InterPro" id="IPR005886">
    <property type="entry name" value="UDP_G4E"/>
</dbReference>
<dbReference type="Proteomes" id="UP001595756">
    <property type="component" value="Unassembled WGS sequence"/>
</dbReference>
<comment type="cofactor">
    <cofactor evidence="2 9">
        <name>NAD(+)</name>
        <dbReference type="ChEBI" id="CHEBI:57540"/>
    </cofactor>
</comment>
<sequence length="332" mass="35612">MNILLTGGTGYIGSHTATVLAQQGHHVVLLDNLSNSSDAVIGRLARILGTSPAFVRGDVRDGALLERVLGDHAIDAVVHFAGLKAVGESVAKPLDYFANNVQGTLSLLQAMRAVEVRTLVFSSSATVYGEPGYLPLDEHHPTGATNPYGRSKLHIEEILGDLAASDPSWRIACLRYFNPVGAHDSGLIGESPRGVPNNLMPYVAQVAAGLRTELNVFGDDYPTPDGTGVRDYIHVMDLAEGHAAALGFLAGHPGWHAINLGTGRGQSVLEVVRAFEQASGRDVPYRIQPRRPGDVAACYADPAKARRDLGWTATRTLEEMCASTWKYQREIT</sequence>
<dbReference type="GO" id="GO:0003978">
    <property type="term" value="F:UDP-glucose 4-epimerase activity"/>
    <property type="evidence" value="ECO:0007669"/>
    <property type="project" value="UniProtKB-EC"/>
</dbReference>
<evidence type="ECO:0000256" key="5">
    <source>
        <dbReference type="ARBA" id="ARBA00013189"/>
    </source>
</evidence>
<evidence type="ECO:0000256" key="7">
    <source>
        <dbReference type="ARBA" id="ARBA00023027"/>
    </source>
</evidence>